<evidence type="ECO:0000256" key="4">
    <source>
        <dbReference type="ARBA" id="ARBA00023125"/>
    </source>
</evidence>
<evidence type="ECO:0000256" key="1">
    <source>
        <dbReference type="ARBA" id="ARBA00004123"/>
    </source>
</evidence>
<accession>A0A8J2NJ92</accession>
<keyword evidence="3" id="KW-0217">Developmental protein</keyword>
<dbReference type="OrthoDB" id="6159439at2759"/>
<dbReference type="EMBL" id="CAJVCH010007313">
    <property type="protein sequence ID" value="CAG7660282.1"/>
    <property type="molecule type" value="Genomic_DNA"/>
</dbReference>
<comment type="similarity">
    <text evidence="2">Belongs to the NK-2 homeobox family.</text>
</comment>
<evidence type="ECO:0000256" key="6">
    <source>
        <dbReference type="ARBA" id="ARBA00023242"/>
    </source>
</evidence>
<dbReference type="InterPro" id="IPR017970">
    <property type="entry name" value="Homeobox_CS"/>
</dbReference>
<evidence type="ECO:0000256" key="8">
    <source>
        <dbReference type="RuleBase" id="RU000682"/>
    </source>
</evidence>
<feature type="domain" description="Homeobox" evidence="10">
    <location>
        <begin position="276"/>
        <end position="336"/>
    </location>
</feature>
<protein>
    <recommendedName>
        <fullName evidence="10">Homeobox domain-containing protein</fullName>
    </recommendedName>
</protein>
<feature type="region of interest" description="Disordered" evidence="9">
    <location>
        <begin position="256"/>
        <end position="281"/>
    </location>
</feature>
<dbReference type="GO" id="GO:0000978">
    <property type="term" value="F:RNA polymerase II cis-regulatory region sequence-specific DNA binding"/>
    <property type="evidence" value="ECO:0007669"/>
    <property type="project" value="TreeGrafter"/>
</dbReference>
<feature type="DNA-binding region" description="Homeobox" evidence="7">
    <location>
        <begin position="278"/>
        <end position="337"/>
    </location>
</feature>
<proteinExistence type="inferred from homology"/>
<organism evidence="11 12">
    <name type="scientific">Allacma fusca</name>
    <dbReference type="NCBI Taxonomy" id="39272"/>
    <lineage>
        <taxon>Eukaryota</taxon>
        <taxon>Metazoa</taxon>
        <taxon>Ecdysozoa</taxon>
        <taxon>Arthropoda</taxon>
        <taxon>Hexapoda</taxon>
        <taxon>Collembola</taxon>
        <taxon>Symphypleona</taxon>
        <taxon>Sminthuridae</taxon>
        <taxon>Allacma</taxon>
    </lineage>
</organism>
<evidence type="ECO:0000256" key="3">
    <source>
        <dbReference type="ARBA" id="ARBA00022473"/>
    </source>
</evidence>
<dbReference type="GO" id="GO:0000981">
    <property type="term" value="F:DNA-binding transcription factor activity, RNA polymerase II-specific"/>
    <property type="evidence" value="ECO:0007669"/>
    <property type="project" value="InterPro"/>
</dbReference>
<dbReference type="InterPro" id="IPR050394">
    <property type="entry name" value="Homeobox_NK-like"/>
</dbReference>
<keyword evidence="4 7" id="KW-0238">DNA-binding</keyword>
<evidence type="ECO:0000313" key="11">
    <source>
        <dbReference type="EMBL" id="CAG7660282.1"/>
    </source>
</evidence>
<evidence type="ECO:0000313" key="12">
    <source>
        <dbReference type="Proteomes" id="UP000708208"/>
    </source>
</evidence>
<sequence length="453" mass="50326">MLEQKIVVALLSGKFFPAELTDIDPQPNSNKLAMSDRARDFHHPGAVGLALGGRNSSGFNMRDILDLPPAEMSNRPVLLHPQPYPYSAAAVVAYHGHGHGHGSPYSMDHLDPAGSIHSQSTEISPYIPNWSVIQPTHLSEGLIDDHHNGMDQYTFHRGIDPASIIPMSHSQTDSSDSNATEQDSKRPIDIVAADSSTTDSSLVSSDHLSNGTNKEERVSVIVKDEYNSHNSHMEGHEDNLKSSRLALVRQDSQTSTCSSVGLASVSEDEENGEKKGKKRKRRILFTKAQTYELERKFRQQRYLSAPEREHLASIIRLTPTQVKIWFQNHRYKTKRTEKDGFGQWDTPLGPTDGKSTRDSLPIRKPWEPKPSLGPPNACVTPHPGLTLKTHNCVDSKPNNIHFLPSFSSFDFGSSTNSAIKSALQLPSQLPPTHHHSILVHPPRWNPRLLSHVN</sequence>
<evidence type="ECO:0000256" key="2">
    <source>
        <dbReference type="ARBA" id="ARBA00005661"/>
    </source>
</evidence>
<name>A0A8J2NJ92_9HEXA</name>
<keyword evidence="12" id="KW-1185">Reference proteome</keyword>
<dbReference type="Proteomes" id="UP000708208">
    <property type="component" value="Unassembled WGS sequence"/>
</dbReference>
<feature type="compositionally biased region" description="Low complexity" evidence="9">
    <location>
        <begin position="191"/>
        <end position="209"/>
    </location>
</feature>
<dbReference type="GO" id="GO:0030154">
    <property type="term" value="P:cell differentiation"/>
    <property type="evidence" value="ECO:0007669"/>
    <property type="project" value="TreeGrafter"/>
</dbReference>
<dbReference type="AlphaFoldDB" id="A0A8J2NJ92"/>
<comment type="subcellular location">
    <subcellularLocation>
        <location evidence="1 7 8">Nucleus</location>
    </subcellularLocation>
</comment>
<dbReference type="PROSITE" id="PS00027">
    <property type="entry name" value="HOMEOBOX_1"/>
    <property type="match status" value="1"/>
</dbReference>
<reference evidence="11" key="1">
    <citation type="submission" date="2021-06" db="EMBL/GenBank/DDBJ databases">
        <authorList>
            <person name="Hodson N. C."/>
            <person name="Mongue J. A."/>
            <person name="Jaron S. K."/>
        </authorList>
    </citation>
    <scope>NUCLEOTIDE SEQUENCE</scope>
</reference>
<keyword evidence="6 7" id="KW-0539">Nucleus</keyword>
<keyword evidence="5 7" id="KW-0371">Homeobox</keyword>
<feature type="region of interest" description="Disordered" evidence="9">
    <location>
        <begin position="163"/>
        <end position="219"/>
    </location>
</feature>
<dbReference type="SMART" id="SM00389">
    <property type="entry name" value="HOX"/>
    <property type="match status" value="1"/>
</dbReference>
<feature type="region of interest" description="Disordered" evidence="9">
    <location>
        <begin position="338"/>
        <end position="359"/>
    </location>
</feature>
<dbReference type="CDD" id="cd00086">
    <property type="entry name" value="homeodomain"/>
    <property type="match status" value="1"/>
</dbReference>
<evidence type="ECO:0000256" key="9">
    <source>
        <dbReference type="SAM" id="MobiDB-lite"/>
    </source>
</evidence>
<feature type="compositionally biased region" description="Polar residues" evidence="9">
    <location>
        <begin position="168"/>
        <end position="181"/>
    </location>
</feature>
<comment type="caution">
    <text evidence="11">The sequence shown here is derived from an EMBL/GenBank/DDBJ whole genome shotgun (WGS) entry which is preliminary data.</text>
</comment>
<evidence type="ECO:0000259" key="10">
    <source>
        <dbReference type="PROSITE" id="PS50071"/>
    </source>
</evidence>
<evidence type="ECO:0000256" key="7">
    <source>
        <dbReference type="PROSITE-ProRule" id="PRU00108"/>
    </source>
</evidence>
<gene>
    <name evidence="11" type="ORF">AFUS01_LOCUS1323</name>
</gene>
<dbReference type="GO" id="GO:0005634">
    <property type="term" value="C:nucleus"/>
    <property type="evidence" value="ECO:0007669"/>
    <property type="project" value="UniProtKB-SubCell"/>
</dbReference>
<dbReference type="PANTHER" id="PTHR24340:SF82">
    <property type="entry name" value="HOMEOBOX PROTEIN VND"/>
    <property type="match status" value="1"/>
</dbReference>
<dbReference type="PANTHER" id="PTHR24340">
    <property type="entry name" value="HOMEOBOX PROTEIN NKX"/>
    <property type="match status" value="1"/>
</dbReference>
<dbReference type="FunFam" id="1.10.10.60:FF:000101">
    <property type="entry name" value="NK2 homeobox 8"/>
    <property type="match status" value="1"/>
</dbReference>
<evidence type="ECO:0000256" key="5">
    <source>
        <dbReference type="ARBA" id="ARBA00023155"/>
    </source>
</evidence>
<dbReference type="PROSITE" id="PS50071">
    <property type="entry name" value="HOMEOBOX_2"/>
    <property type="match status" value="1"/>
</dbReference>
<dbReference type="Pfam" id="PF00046">
    <property type="entry name" value="Homeodomain"/>
    <property type="match status" value="1"/>
</dbReference>
<dbReference type="InterPro" id="IPR001356">
    <property type="entry name" value="HD"/>
</dbReference>